<dbReference type="Proteomes" id="UP000095286">
    <property type="component" value="Unplaced"/>
</dbReference>
<organism evidence="1 2">
    <name type="scientific">Rhabditophanes sp. KR3021</name>
    <dbReference type="NCBI Taxonomy" id="114890"/>
    <lineage>
        <taxon>Eukaryota</taxon>
        <taxon>Metazoa</taxon>
        <taxon>Ecdysozoa</taxon>
        <taxon>Nematoda</taxon>
        <taxon>Chromadorea</taxon>
        <taxon>Rhabditida</taxon>
        <taxon>Tylenchina</taxon>
        <taxon>Panagrolaimomorpha</taxon>
        <taxon>Strongyloidoidea</taxon>
        <taxon>Alloionematidae</taxon>
        <taxon>Rhabditophanes</taxon>
    </lineage>
</organism>
<dbReference type="WBParaSite" id="RSKR_0000471000.1">
    <property type="protein sequence ID" value="RSKR_0000471000.1"/>
    <property type="gene ID" value="RSKR_0000471000"/>
</dbReference>
<evidence type="ECO:0000313" key="1">
    <source>
        <dbReference type="Proteomes" id="UP000095286"/>
    </source>
</evidence>
<evidence type="ECO:0000313" key="2">
    <source>
        <dbReference type="WBParaSite" id="RSKR_0000471000.1"/>
    </source>
</evidence>
<proteinExistence type="predicted"/>
<accession>A0AC35TV79</accession>
<protein>
    <submittedName>
        <fullName evidence="2">Nuclear receptor domain-containing protein</fullName>
    </submittedName>
</protein>
<name>A0AC35TV79_9BILA</name>
<reference evidence="2" key="1">
    <citation type="submission" date="2016-11" db="UniProtKB">
        <authorList>
            <consortium name="WormBaseParasite"/>
        </authorList>
    </citation>
    <scope>IDENTIFICATION</scope>
    <source>
        <strain evidence="2">KR3021</strain>
    </source>
</reference>
<sequence length="99" mass="11470">MNDNLFNSEKANLESKKGPSSCSICGIMNKSIYYHYNSESCSGCKTFFRRSIVLSKVYACKWGNNCEITKNSKCRACRFYKCLRMGMNPTSKLRNRYFL</sequence>